<organism evidence="2">
    <name type="scientific">human gut metagenome</name>
    <dbReference type="NCBI Taxonomy" id="408170"/>
    <lineage>
        <taxon>unclassified sequences</taxon>
        <taxon>metagenomes</taxon>
        <taxon>organismal metagenomes</taxon>
    </lineage>
</organism>
<dbReference type="AlphaFoldDB" id="K1SUA3"/>
<evidence type="ECO:0000259" key="1">
    <source>
        <dbReference type="Pfam" id="PF25975"/>
    </source>
</evidence>
<comment type="caution">
    <text evidence="2">The sequence shown here is derived from an EMBL/GenBank/DDBJ whole genome shotgun (WGS) entry which is preliminary data.</text>
</comment>
<name>K1SUA3_9ZZZZ</name>
<dbReference type="InterPro" id="IPR058649">
    <property type="entry name" value="CzcB_C"/>
</dbReference>
<evidence type="ECO:0000313" key="2">
    <source>
        <dbReference type="EMBL" id="EKC64202.1"/>
    </source>
</evidence>
<protein>
    <recommendedName>
        <fullName evidence="1">CzcB-like C-terminal circularly permuted SH3-like domain-containing protein</fullName>
    </recommendedName>
</protein>
<reference evidence="2" key="1">
    <citation type="journal article" date="2013" name="Environ. Microbiol.">
        <title>Microbiota from the distal guts of lean and obese adolescents exhibit partial functional redundancy besides clear differences in community structure.</title>
        <authorList>
            <person name="Ferrer M."/>
            <person name="Ruiz A."/>
            <person name="Lanza F."/>
            <person name="Haange S.B."/>
            <person name="Oberbach A."/>
            <person name="Till H."/>
            <person name="Bargiela R."/>
            <person name="Campoy C."/>
            <person name="Segura M.T."/>
            <person name="Richter M."/>
            <person name="von Bergen M."/>
            <person name="Seifert J."/>
            <person name="Suarez A."/>
        </authorList>
    </citation>
    <scope>NUCLEOTIDE SEQUENCE</scope>
</reference>
<accession>K1SUA3</accession>
<dbReference type="Pfam" id="PF25975">
    <property type="entry name" value="CzcB_C"/>
    <property type="match status" value="1"/>
</dbReference>
<dbReference type="Gene3D" id="2.40.420.20">
    <property type="match status" value="1"/>
</dbReference>
<proteinExistence type="predicted"/>
<gene>
    <name evidence="2" type="ORF">LEA_10947</name>
</gene>
<sequence>MQFEEGKPCVYILTSPEESPEQTFEKRDVTLGLSDGVNIEIVSGVTETDKVRNLQQQSI</sequence>
<feature type="domain" description="CzcB-like C-terminal circularly permuted SH3-like" evidence="1">
    <location>
        <begin position="4"/>
        <end position="50"/>
    </location>
</feature>
<dbReference type="EMBL" id="AJWY01007369">
    <property type="protein sequence ID" value="EKC64202.1"/>
    <property type="molecule type" value="Genomic_DNA"/>
</dbReference>